<comment type="caution">
    <text evidence="1">The sequence shown here is derived from an EMBL/GenBank/DDBJ whole genome shotgun (WGS) entry which is preliminary data.</text>
</comment>
<protein>
    <submittedName>
        <fullName evidence="1">Uncharacterized protein</fullName>
    </submittedName>
</protein>
<keyword evidence="2" id="KW-1185">Reference proteome</keyword>
<name>A0ACC0Q134_RHOML</name>
<dbReference type="Proteomes" id="UP001062846">
    <property type="component" value="Chromosome 1"/>
</dbReference>
<accession>A0ACC0Q134</accession>
<proteinExistence type="predicted"/>
<reference evidence="1" key="1">
    <citation type="submission" date="2022-02" db="EMBL/GenBank/DDBJ databases">
        <title>Plant Genome Project.</title>
        <authorList>
            <person name="Zhang R.-G."/>
        </authorList>
    </citation>
    <scope>NUCLEOTIDE SEQUENCE</scope>
    <source>
        <strain evidence="1">AT1</strain>
    </source>
</reference>
<sequence>MKEKLVTEPNVVCRTGADFIHQPRSPTLTGEERTPPATTICKTLSPKAVGLHDGRGRGGAADGGLGRRRMG</sequence>
<organism evidence="1 2">
    <name type="scientific">Rhododendron molle</name>
    <name type="common">Chinese azalea</name>
    <name type="synonym">Azalea mollis</name>
    <dbReference type="NCBI Taxonomy" id="49168"/>
    <lineage>
        <taxon>Eukaryota</taxon>
        <taxon>Viridiplantae</taxon>
        <taxon>Streptophyta</taxon>
        <taxon>Embryophyta</taxon>
        <taxon>Tracheophyta</taxon>
        <taxon>Spermatophyta</taxon>
        <taxon>Magnoliopsida</taxon>
        <taxon>eudicotyledons</taxon>
        <taxon>Gunneridae</taxon>
        <taxon>Pentapetalae</taxon>
        <taxon>asterids</taxon>
        <taxon>Ericales</taxon>
        <taxon>Ericaceae</taxon>
        <taxon>Ericoideae</taxon>
        <taxon>Rhodoreae</taxon>
        <taxon>Rhododendron</taxon>
    </lineage>
</organism>
<evidence type="ECO:0000313" key="2">
    <source>
        <dbReference type="Proteomes" id="UP001062846"/>
    </source>
</evidence>
<dbReference type="EMBL" id="CM046388">
    <property type="protein sequence ID" value="KAI8571670.1"/>
    <property type="molecule type" value="Genomic_DNA"/>
</dbReference>
<gene>
    <name evidence="1" type="ORF">RHMOL_Rhmol01G0137200</name>
</gene>
<evidence type="ECO:0000313" key="1">
    <source>
        <dbReference type="EMBL" id="KAI8571670.1"/>
    </source>
</evidence>